<feature type="compositionally biased region" description="Low complexity" evidence="2">
    <location>
        <begin position="182"/>
        <end position="192"/>
    </location>
</feature>
<dbReference type="Proteomes" id="UP000054558">
    <property type="component" value="Unassembled WGS sequence"/>
</dbReference>
<organism evidence="4 5">
    <name type="scientific">Klebsormidium nitens</name>
    <name type="common">Green alga</name>
    <name type="synonym">Ulothrix nitens</name>
    <dbReference type="NCBI Taxonomy" id="105231"/>
    <lineage>
        <taxon>Eukaryota</taxon>
        <taxon>Viridiplantae</taxon>
        <taxon>Streptophyta</taxon>
        <taxon>Klebsormidiophyceae</taxon>
        <taxon>Klebsormidiales</taxon>
        <taxon>Klebsormidiaceae</taxon>
        <taxon>Klebsormidium</taxon>
    </lineage>
</organism>
<feature type="region of interest" description="Disordered" evidence="2">
    <location>
        <begin position="147"/>
        <end position="192"/>
    </location>
</feature>
<sequence length="355" mass="38868">MQAAGHPGQPPLKRLKTAKTLFDYGVKRNAVNQGRAKSDPNQVGFLPVRSQVNDWLVGSDEIKPHVSSTSHNAANVSPYLAETSNKSFCLEKEQPEADSIAVSTIGSPAPQVLATARFALTQGTSLRSIRAQGSEWQKQAFNAFRQEVESGSPLPPSSKTESSSNNRKNQGYSSVATHAPHTSGSPLVSSPSGLLSSLSAPVSATLPRPFRPERKNVPSVPGLEYSLDFVSKDEERQIIRLLDSGKFRWRTDIARRTLHFGHNYVYSKRTGEKNTAAPPIPEELAFLTERMVAAGVYSREEAPTVLIVNEYLEDQGIAAHVDKFEFSNTVVSISLNSACWMRFHELDLPPGVLPF</sequence>
<evidence type="ECO:0000313" key="5">
    <source>
        <dbReference type="Proteomes" id="UP000054558"/>
    </source>
</evidence>
<protein>
    <recommendedName>
        <fullName evidence="3">Alpha-ketoglutarate-dependent dioxygenase AlkB-like domain-containing protein</fullName>
    </recommendedName>
</protein>
<dbReference type="Gene3D" id="2.60.120.590">
    <property type="entry name" value="Alpha-ketoglutarate-dependent dioxygenase AlkB-like"/>
    <property type="match status" value="1"/>
</dbReference>
<name>A0A1Y1I4B9_KLENI</name>
<dbReference type="STRING" id="105231.A0A1Y1I4B9"/>
<dbReference type="PANTHER" id="PTHR12463:SF1">
    <property type="entry name" value="2-OXOGLUTARATE AND FE-DEPENDENT OXYGENASE FAMILY PROTEIN"/>
    <property type="match status" value="1"/>
</dbReference>
<gene>
    <name evidence="4" type="ORF">KFL_002060230</name>
</gene>
<dbReference type="PANTHER" id="PTHR12463">
    <property type="entry name" value="OXYGENASE-RELATED"/>
    <property type="match status" value="1"/>
</dbReference>
<proteinExistence type="inferred from homology"/>
<evidence type="ECO:0000256" key="1">
    <source>
        <dbReference type="ARBA" id="ARBA00007879"/>
    </source>
</evidence>
<dbReference type="AlphaFoldDB" id="A0A1Y1I4B9"/>
<dbReference type="InterPro" id="IPR027450">
    <property type="entry name" value="AlkB-like"/>
</dbReference>
<accession>A0A1Y1I4B9</accession>
<feature type="compositionally biased region" description="Polar residues" evidence="2">
    <location>
        <begin position="157"/>
        <end position="176"/>
    </location>
</feature>
<dbReference type="EMBL" id="DF237155">
    <property type="protein sequence ID" value="GAQ84802.1"/>
    <property type="molecule type" value="Genomic_DNA"/>
</dbReference>
<comment type="similarity">
    <text evidence="1">Belongs to the alkB family.</text>
</comment>
<dbReference type="Pfam" id="PF13532">
    <property type="entry name" value="2OG-FeII_Oxy_2"/>
    <property type="match status" value="1"/>
</dbReference>
<evidence type="ECO:0000313" key="4">
    <source>
        <dbReference type="EMBL" id="GAQ84802.1"/>
    </source>
</evidence>
<dbReference type="InterPro" id="IPR037151">
    <property type="entry name" value="AlkB-like_sf"/>
</dbReference>
<dbReference type="InterPro" id="IPR032857">
    <property type="entry name" value="ALKBH4"/>
</dbReference>
<evidence type="ECO:0000256" key="2">
    <source>
        <dbReference type="SAM" id="MobiDB-lite"/>
    </source>
</evidence>
<dbReference type="SUPFAM" id="SSF51197">
    <property type="entry name" value="Clavaminate synthase-like"/>
    <property type="match status" value="1"/>
</dbReference>
<evidence type="ECO:0000259" key="3">
    <source>
        <dbReference type="Pfam" id="PF13532"/>
    </source>
</evidence>
<dbReference type="GO" id="GO:0070988">
    <property type="term" value="P:demethylation"/>
    <property type="evidence" value="ECO:0007669"/>
    <property type="project" value="InterPro"/>
</dbReference>
<dbReference type="OrthoDB" id="412814at2759"/>
<keyword evidence="5" id="KW-1185">Reference proteome</keyword>
<feature type="domain" description="Alpha-ketoglutarate-dependent dioxygenase AlkB-like" evidence="3">
    <location>
        <begin position="260"/>
        <end position="344"/>
    </location>
</feature>
<reference evidence="4 5" key="1">
    <citation type="journal article" date="2014" name="Nat. Commun.">
        <title>Klebsormidium flaccidum genome reveals primary factors for plant terrestrial adaptation.</title>
        <authorList>
            <person name="Hori K."/>
            <person name="Maruyama F."/>
            <person name="Fujisawa T."/>
            <person name="Togashi T."/>
            <person name="Yamamoto N."/>
            <person name="Seo M."/>
            <person name="Sato S."/>
            <person name="Yamada T."/>
            <person name="Mori H."/>
            <person name="Tajima N."/>
            <person name="Moriyama T."/>
            <person name="Ikeuchi M."/>
            <person name="Watanabe M."/>
            <person name="Wada H."/>
            <person name="Kobayashi K."/>
            <person name="Saito M."/>
            <person name="Masuda T."/>
            <person name="Sasaki-Sekimoto Y."/>
            <person name="Mashiguchi K."/>
            <person name="Awai K."/>
            <person name="Shimojima M."/>
            <person name="Masuda S."/>
            <person name="Iwai M."/>
            <person name="Nobusawa T."/>
            <person name="Narise T."/>
            <person name="Kondo S."/>
            <person name="Saito H."/>
            <person name="Sato R."/>
            <person name="Murakawa M."/>
            <person name="Ihara Y."/>
            <person name="Oshima-Yamada Y."/>
            <person name="Ohtaka K."/>
            <person name="Satoh M."/>
            <person name="Sonobe K."/>
            <person name="Ishii M."/>
            <person name="Ohtani R."/>
            <person name="Kanamori-Sato M."/>
            <person name="Honoki R."/>
            <person name="Miyazaki D."/>
            <person name="Mochizuki H."/>
            <person name="Umetsu J."/>
            <person name="Higashi K."/>
            <person name="Shibata D."/>
            <person name="Kamiya Y."/>
            <person name="Sato N."/>
            <person name="Nakamura Y."/>
            <person name="Tabata S."/>
            <person name="Ida S."/>
            <person name="Kurokawa K."/>
            <person name="Ohta H."/>
        </authorList>
    </citation>
    <scope>NUCLEOTIDE SEQUENCE [LARGE SCALE GENOMIC DNA]</scope>
    <source>
        <strain evidence="4 5">NIES-2285</strain>
    </source>
</reference>